<evidence type="ECO:0000313" key="11">
    <source>
        <dbReference type="EMBL" id="MBP2019246.1"/>
    </source>
</evidence>
<keyword evidence="8" id="KW-0699">rRNA-binding</keyword>
<keyword evidence="7 8" id="KW-0694">RNA-binding</keyword>
<dbReference type="Proteomes" id="UP001519289">
    <property type="component" value="Unassembled WGS sequence"/>
</dbReference>
<dbReference type="InterPro" id="IPR011907">
    <property type="entry name" value="RNase_III"/>
</dbReference>
<feature type="binding site" evidence="8">
    <location>
        <position position="121"/>
    </location>
    <ligand>
        <name>Mg(2+)</name>
        <dbReference type="ChEBI" id="CHEBI:18420"/>
    </ligand>
</feature>
<feature type="binding site" evidence="8">
    <location>
        <position position="49"/>
    </location>
    <ligand>
        <name>Mg(2+)</name>
        <dbReference type="ChEBI" id="CHEBI:18420"/>
    </ligand>
</feature>
<evidence type="ECO:0000256" key="5">
    <source>
        <dbReference type="ARBA" id="ARBA00022759"/>
    </source>
</evidence>
<evidence type="ECO:0000313" key="12">
    <source>
        <dbReference type="Proteomes" id="UP001519289"/>
    </source>
</evidence>
<comment type="similarity">
    <text evidence="2">Belongs to the ribonuclease III family.</text>
</comment>
<evidence type="ECO:0000256" key="3">
    <source>
        <dbReference type="ARBA" id="ARBA00022664"/>
    </source>
</evidence>
<keyword evidence="8" id="KW-0819">tRNA processing</keyword>
<feature type="binding site" evidence="8">
    <location>
        <position position="124"/>
    </location>
    <ligand>
        <name>Mg(2+)</name>
        <dbReference type="ChEBI" id="CHEBI:18420"/>
    </ligand>
</feature>
<keyword evidence="6 8" id="KW-0378">Hydrolase</keyword>
<dbReference type="PROSITE" id="PS00517">
    <property type="entry name" value="RNASE_3_1"/>
    <property type="match status" value="1"/>
</dbReference>
<feature type="domain" description="DRBM" evidence="9">
    <location>
        <begin position="162"/>
        <end position="231"/>
    </location>
</feature>
<dbReference type="Gene3D" id="3.30.160.20">
    <property type="match status" value="1"/>
</dbReference>
<evidence type="ECO:0000256" key="6">
    <source>
        <dbReference type="ARBA" id="ARBA00022801"/>
    </source>
</evidence>
<dbReference type="NCBIfam" id="TIGR02191">
    <property type="entry name" value="RNaseIII"/>
    <property type="match status" value="1"/>
</dbReference>
<comment type="function">
    <text evidence="8">Digests double-stranded RNA. Involved in the processing of primary rRNA transcript to yield the immediate precursors to the large and small rRNAs (23S and 16S). Processes some mRNAs, and tRNAs when they are encoded in the rRNA operon. Processes pre-crRNA and tracrRNA of type II CRISPR loci if present in the organism.</text>
</comment>
<dbReference type="Pfam" id="PF14622">
    <property type="entry name" value="Ribonucleas_3_3"/>
    <property type="match status" value="1"/>
</dbReference>
<proteinExistence type="inferred from homology"/>
<dbReference type="PROSITE" id="PS50142">
    <property type="entry name" value="RNASE_3_2"/>
    <property type="match status" value="1"/>
</dbReference>
<accession>A0ABS4JWH3</accession>
<dbReference type="PANTHER" id="PTHR11207:SF0">
    <property type="entry name" value="RIBONUCLEASE 3"/>
    <property type="match status" value="1"/>
</dbReference>
<dbReference type="SMART" id="SM00358">
    <property type="entry name" value="DSRM"/>
    <property type="match status" value="1"/>
</dbReference>
<sequence length="233" mass="25810">MSVLDPERRAWCAQAVGHEFKDESLLLEALTHTTYANEHPKARANERLEFLGDSVVGMVIAAHLYAQFPDLPEGELTRIRAAVVCEPSLASRARALGLGQRMRFGRGEAVTGRDRDSTLSDGFEALVGALYLDGGLEAAQRFVLRELGPLVEAARQGQVRVDYKTQLQERLQREGAMAPEYRLLLEEGPAHLKRFQVGVYYQGTLLGTGWGRNKKEAEQEAARQALTGEHRPG</sequence>
<evidence type="ECO:0000256" key="8">
    <source>
        <dbReference type="HAMAP-Rule" id="MF_00104"/>
    </source>
</evidence>
<dbReference type="PROSITE" id="PS50137">
    <property type="entry name" value="DS_RBD"/>
    <property type="match status" value="1"/>
</dbReference>
<dbReference type="CDD" id="cd10845">
    <property type="entry name" value="DSRM_RNAse_III_family"/>
    <property type="match status" value="1"/>
</dbReference>
<comment type="catalytic activity">
    <reaction evidence="1 8">
        <text>Endonucleolytic cleavage to 5'-phosphomonoester.</text>
        <dbReference type="EC" id="3.1.26.3"/>
    </reaction>
</comment>
<dbReference type="SMART" id="SM00535">
    <property type="entry name" value="RIBOc"/>
    <property type="match status" value="1"/>
</dbReference>
<protein>
    <recommendedName>
        <fullName evidence="8">Ribonuclease 3</fullName>
        <ecNumber evidence="8">3.1.26.3</ecNumber>
    </recommendedName>
    <alternativeName>
        <fullName evidence="8">Ribonuclease III</fullName>
        <shortName evidence="8">RNase III</shortName>
    </alternativeName>
</protein>
<dbReference type="GO" id="GO:0004525">
    <property type="term" value="F:ribonuclease III activity"/>
    <property type="evidence" value="ECO:0007669"/>
    <property type="project" value="UniProtKB-EC"/>
</dbReference>
<evidence type="ECO:0000256" key="4">
    <source>
        <dbReference type="ARBA" id="ARBA00022722"/>
    </source>
</evidence>
<evidence type="ECO:0000259" key="9">
    <source>
        <dbReference type="PROSITE" id="PS50137"/>
    </source>
</evidence>
<keyword evidence="12" id="KW-1185">Reference proteome</keyword>
<dbReference type="InterPro" id="IPR036389">
    <property type="entry name" value="RNase_III_sf"/>
</dbReference>
<keyword evidence="4 8" id="KW-0540">Nuclease</keyword>
<reference evidence="11 12" key="1">
    <citation type="submission" date="2021-03" db="EMBL/GenBank/DDBJ databases">
        <title>Genomic Encyclopedia of Type Strains, Phase IV (KMG-IV): sequencing the most valuable type-strain genomes for metagenomic binning, comparative biology and taxonomic classification.</title>
        <authorList>
            <person name="Goeker M."/>
        </authorList>
    </citation>
    <scope>NUCLEOTIDE SEQUENCE [LARGE SCALE GENOMIC DNA]</scope>
    <source>
        <strain evidence="11 12">DSM 27138</strain>
    </source>
</reference>
<dbReference type="PANTHER" id="PTHR11207">
    <property type="entry name" value="RIBONUCLEASE III"/>
    <property type="match status" value="1"/>
</dbReference>
<dbReference type="HAMAP" id="MF_00104">
    <property type="entry name" value="RNase_III"/>
    <property type="match status" value="1"/>
</dbReference>
<organism evidence="11 12">
    <name type="scientific">Symbiobacterium terraclitae</name>
    <dbReference type="NCBI Taxonomy" id="557451"/>
    <lineage>
        <taxon>Bacteria</taxon>
        <taxon>Bacillati</taxon>
        <taxon>Bacillota</taxon>
        <taxon>Clostridia</taxon>
        <taxon>Eubacteriales</taxon>
        <taxon>Symbiobacteriaceae</taxon>
        <taxon>Symbiobacterium</taxon>
    </lineage>
</organism>
<feature type="domain" description="RNase III" evidence="10">
    <location>
        <begin position="14"/>
        <end position="135"/>
    </location>
</feature>
<dbReference type="Gene3D" id="1.10.1520.10">
    <property type="entry name" value="Ribonuclease III domain"/>
    <property type="match status" value="1"/>
</dbReference>
<evidence type="ECO:0000256" key="7">
    <source>
        <dbReference type="ARBA" id="ARBA00022884"/>
    </source>
</evidence>
<keyword evidence="3 8" id="KW-0507">mRNA processing</keyword>
<dbReference type="EMBL" id="JAGGLG010000025">
    <property type="protein sequence ID" value="MBP2019246.1"/>
    <property type="molecule type" value="Genomic_DNA"/>
</dbReference>
<comment type="subunit">
    <text evidence="8">Homodimer.</text>
</comment>
<dbReference type="InterPro" id="IPR014720">
    <property type="entry name" value="dsRBD_dom"/>
</dbReference>
<dbReference type="Pfam" id="PF00035">
    <property type="entry name" value="dsrm"/>
    <property type="match status" value="1"/>
</dbReference>
<dbReference type="EC" id="3.1.26.3" evidence="8"/>
<evidence type="ECO:0000256" key="2">
    <source>
        <dbReference type="ARBA" id="ARBA00010183"/>
    </source>
</evidence>
<dbReference type="SUPFAM" id="SSF69065">
    <property type="entry name" value="RNase III domain-like"/>
    <property type="match status" value="1"/>
</dbReference>
<comment type="caution">
    <text evidence="11">The sequence shown here is derived from an EMBL/GenBank/DDBJ whole genome shotgun (WGS) entry which is preliminary data.</text>
</comment>
<keyword evidence="5 8" id="KW-0255">Endonuclease</keyword>
<name>A0ABS4JWH3_9FIRM</name>
<gene>
    <name evidence="8" type="primary">rnc</name>
    <name evidence="11" type="ORF">J2Z79_002673</name>
</gene>
<feature type="active site" evidence="8">
    <location>
        <position position="53"/>
    </location>
</feature>
<comment type="cofactor">
    <cofactor evidence="8">
        <name>Mg(2+)</name>
        <dbReference type="ChEBI" id="CHEBI:18420"/>
    </cofactor>
</comment>
<dbReference type="InterPro" id="IPR000999">
    <property type="entry name" value="RNase_III_dom"/>
</dbReference>
<dbReference type="CDD" id="cd00593">
    <property type="entry name" value="RIBOc"/>
    <property type="match status" value="1"/>
</dbReference>
<evidence type="ECO:0000256" key="1">
    <source>
        <dbReference type="ARBA" id="ARBA00000109"/>
    </source>
</evidence>
<keyword evidence="8" id="KW-0460">Magnesium</keyword>
<dbReference type="SUPFAM" id="SSF54768">
    <property type="entry name" value="dsRNA-binding domain-like"/>
    <property type="match status" value="1"/>
</dbReference>
<evidence type="ECO:0000259" key="10">
    <source>
        <dbReference type="PROSITE" id="PS50142"/>
    </source>
</evidence>
<keyword evidence="8" id="KW-0698">rRNA processing</keyword>
<feature type="active site" evidence="8">
    <location>
        <position position="124"/>
    </location>
</feature>
<keyword evidence="8" id="KW-0963">Cytoplasm</keyword>
<keyword evidence="8" id="KW-0479">Metal-binding</keyword>
<comment type="subcellular location">
    <subcellularLocation>
        <location evidence="8">Cytoplasm</location>
    </subcellularLocation>
</comment>